<reference evidence="3 4" key="1">
    <citation type="journal article" date="2019" name="PLoS Biol.">
        <title>Sex chromosomes control vertical transmission of feminizing Wolbachia symbionts in an isopod.</title>
        <authorList>
            <person name="Becking T."/>
            <person name="Chebbi M.A."/>
            <person name="Giraud I."/>
            <person name="Moumen B."/>
            <person name="Laverre T."/>
            <person name="Caubet Y."/>
            <person name="Peccoud J."/>
            <person name="Gilbert C."/>
            <person name="Cordaux R."/>
        </authorList>
    </citation>
    <scope>NUCLEOTIDE SEQUENCE [LARGE SCALE GENOMIC DNA]</scope>
    <source>
        <strain evidence="3">ANa2</strain>
        <tissue evidence="3">Whole body excluding digestive tract and cuticle</tissue>
    </source>
</reference>
<dbReference type="AlphaFoldDB" id="A0A5N5SXC4"/>
<dbReference type="GO" id="GO:0032040">
    <property type="term" value="C:small-subunit processome"/>
    <property type="evidence" value="ECO:0007669"/>
    <property type="project" value="TreeGrafter"/>
</dbReference>
<dbReference type="EMBL" id="SEYY01019094">
    <property type="protein sequence ID" value="KAB7498682.1"/>
    <property type="molecule type" value="Genomic_DNA"/>
</dbReference>
<dbReference type="Pfam" id="PF03914">
    <property type="entry name" value="CBF"/>
    <property type="match status" value="1"/>
</dbReference>
<dbReference type="InterPro" id="IPR027193">
    <property type="entry name" value="Noc4"/>
</dbReference>
<dbReference type="GO" id="GO:0042254">
    <property type="term" value="P:ribosome biogenesis"/>
    <property type="evidence" value="ECO:0007669"/>
    <property type="project" value="InterPro"/>
</dbReference>
<gene>
    <name evidence="3" type="primary">noc4l-b</name>
    <name evidence="3" type="ORF">Anas_04456</name>
</gene>
<accession>A0A5N5SXC4</accession>
<dbReference type="PANTHER" id="PTHR12455">
    <property type="entry name" value="NUCLEOLAR COMPLEX PROTEIN 4"/>
    <property type="match status" value="1"/>
</dbReference>
<protein>
    <submittedName>
        <fullName evidence="3">Nucleolar complex protein 4-like protein B</fullName>
    </submittedName>
</protein>
<sequence>MDLVSPKVVYKEFKKDKVKNANIIVDLLKQLEELEKSPKVEYENWLLERYKDLHKQLLVIAVDSKVPQPVQEISLIAIIKLLQKEVIYHVNKEKVENLFFPLELLKNMYSKFLLSGMTCRHLLIKLKEYMQCPDFLFASLYVLTDIIPTNAKDSPPFFLQNVIDLLELIELPKEEIKPLNEPLLFSDGKKGDESVDKDENLTNEHKFEFPLLKGKKYFNLIWEAVLKMNFSFDVYKRCLIILPEKVMMHLDNPVRLTDFFMGAYVQGGIVSILAMHGVFVLITEYNLDYPDFYGKVYALLQPSIFQAKYKNRFFKLINKFFMSPYLPEYIVAAFIKKISRLLLTAPSHCLPFVMKFVVNLMLRFPSLKRLINNHNIISIENDPYLPDETNLFKCRAGESSLWEIGTIKQHPLYGIAKETSFLDRNLPDYEHDISKCINDSYSDNGRD</sequence>
<comment type="caution">
    <text evidence="3">The sequence shown here is derived from an EMBL/GenBank/DDBJ whole genome shotgun (WGS) entry which is preliminary data.</text>
</comment>
<feature type="domain" description="CCAAT-binding factor" evidence="2">
    <location>
        <begin position="271"/>
        <end position="411"/>
    </location>
</feature>
<evidence type="ECO:0000313" key="4">
    <source>
        <dbReference type="Proteomes" id="UP000326759"/>
    </source>
</evidence>
<dbReference type="GO" id="GO:0030692">
    <property type="term" value="C:Noc4p-Nop14p complex"/>
    <property type="evidence" value="ECO:0007669"/>
    <property type="project" value="TreeGrafter"/>
</dbReference>
<dbReference type="OrthoDB" id="10263185at2759"/>
<dbReference type="InterPro" id="IPR005612">
    <property type="entry name" value="CCAAT-binding_factor"/>
</dbReference>
<name>A0A5N5SXC4_9CRUS</name>
<keyword evidence="4" id="KW-1185">Reference proteome</keyword>
<dbReference type="Proteomes" id="UP000326759">
    <property type="component" value="Unassembled WGS sequence"/>
</dbReference>
<comment type="similarity">
    <text evidence="1">Belongs to the CBF/MAK21 family.</text>
</comment>
<evidence type="ECO:0000313" key="3">
    <source>
        <dbReference type="EMBL" id="KAB7498682.1"/>
    </source>
</evidence>
<evidence type="ECO:0000256" key="1">
    <source>
        <dbReference type="ARBA" id="ARBA00007797"/>
    </source>
</evidence>
<evidence type="ECO:0000259" key="2">
    <source>
        <dbReference type="Pfam" id="PF03914"/>
    </source>
</evidence>
<proteinExistence type="inferred from homology"/>
<dbReference type="PANTHER" id="PTHR12455:SF0">
    <property type="entry name" value="NUCLEOLAR COMPLEX PROTEIN 4 HOMOLOG"/>
    <property type="match status" value="1"/>
</dbReference>
<organism evidence="3 4">
    <name type="scientific">Armadillidium nasatum</name>
    <dbReference type="NCBI Taxonomy" id="96803"/>
    <lineage>
        <taxon>Eukaryota</taxon>
        <taxon>Metazoa</taxon>
        <taxon>Ecdysozoa</taxon>
        <taxon>Arthropoda</taxon>
        <taxon>Crustacea</taxon>
        <taxon>Multicrustacea</taxon>
        <taxon>Malacostraca</taxon>
        <taxon>Eumalacostraca</taxon>
        <taxon>Peracarida</taxon>
        <taxon>Isopoda</taxon>
        <taxon>Oniscidea</taxon>
        <taxon>Crinocheta</taxon>
        <taxon>Armadillidiidae</taxon>
        <taxon>Armadillidium</taxon>
    </lineage>
</organism>